<evidence type="ECO:0000313" key="2">
    <source>
        <dbReference type="EMBL" id="GAO09966.1"/>
    </source>
</evidence>
<dbReference type="AlphaFoldDB" id="A0A0P4R966"/>
<evidence type="ECO:0000313" key="3">
    <source>
        <dbReference type="Proteomes" id="UP000048965"/>
    </source>
</evidence>
<comment type="caution">
    <text evidence="2">The sequence shown here is derived from an EMBL/GenBank/DDBJ whole genome shotgun (WGS) entry which is preliminary data.</text>
</comment>
<gene>
    <name evidence="2" type="ORF">TPA0598_06_01310</name>
</gene>
<dbReference type="Proteomes" id="UP000048965">
    <property type="component" value="Unassembled WGS sequence"/>
</dbReference>
<keyword evidence="3" id="KW-1185">Reference proteome</keyword>
<proteinExistence type="predicted"/>
<feature type="region of interest" description="Disordered" evidence="1">
    <location>
        <begin position="1"/>
        <end position="34"/>
    </location>
</feature>
<organism evidence="2 3">
    <name type="scientific">Streptomyces lydicamycinicus</name>
    <dbReference type="NCBI Taxonomy" id="1546107"/>
    <lineage>
        <taxon>Bacteria</taxon>
        <taxon>Bacillati</taxon>
        <taxon>Actinomycetota</taxon>
        <taxon>Actinomycetes</taxon>
        <taxon>Kitasatosporales</taxon>
        <taxon>Streptomycetaceae</taxon>
        <taxon>Streptomyces</taxon>
    </lineage>
</organism>
<sequence>MAGTGGLPARERRGDSAPLRPEDPAPGGLRHRPAPVVFWGGGRLTSGDECTTRRLKTTLGTRAAAGVMPSYRMGGLHEDDLTASRVLLWVEKHVQGLGTSPRGDRRTDRPGHS</sequence>
<accession>A0A0P4R966</accession>
<protein>
    <submittedName>
        <fullName evidence="2">Uncharacterized protein</fullName>
    </submittedName>
</protein>
<reference evidence="3" key="1">
    <citation type="submission" date="2014-09" db="EMBL/GenBank/DDBJ databases">
        <title>Whole genome shotgun sequence of Streptomyces sp. NBRC 110027.</title>
        <authorList>
            <person name="Komaki H."/>
            <person name="Ichikawa N."/>
            <person name="Katano-Makiyama Y."/>
            <person name="Hosoyama A."/>
            <person name="Hashimoto M."/>
            <person name="Uohara A."/>
            <person name="Kitahashi Y."/>
            <person name="Ohji S."/>
            <person name="Kimura A."/>
            <person name="Yamazoe A."/>
            <person name="Igarashi Y."/>
            <person name="Fujita N."/>
        </authorList>
    </citation>
    <scope>NUCLEOTIDE SEQUENCE [LARGE SCALE GENOMIC DNA]</scope>
    <source>
        <strain evidence="3">NBRC 110027</strain>
    </source>
</reference>
<dbReference type="EMBL" id="BBNO01000006">
    <property type="protein sequence ID" value="GAO09966.1"/>
    <property type="molecule type" value="Genomic_DNA"/>
</dbReference>
<feature type="compositionally biased region" description="Basic and acidic residues" evidence="1">
    <location>
        <begin position="9"/>
        <end position="23"/>
    </location>
</feature>
<name>A0A0P4R966_9ACTN</name>
<reference evidence="2 3" key="2">
    <citation type="journal article" date="2015" name="Stand. Genomic Sci.">
        <title>Draft genome sequence of marine-derived Streptomyces sp. TP-A0598, a producer of anti-MRSA antibiotic lydicamycins.</title>
        <authorList>
            <person name="Komaki H."/>
            <person name="Ichikawa N."/>
            <person name="Hosoyama A."/>
            <person name="Fujita N."/>
            <person name="Igarashi Y."/>
        </authorList>
    </citation>
    <scope>NUCLEOTIDE SEQUENCE [LARGE SCALE GENOMIC DNA]</scope>
    <source>
        <strain evidence="2 3">NBRC 110027</strain>
    </source>
</reference>
<evidence type="ECO:0000256" key="1">
    <source>
        <dbReference type="SAM" id="MobiDB-lite"/>
    </source>
</evidence>